<keyword evidence="1" id="KW-0416">Keratin</keyword>
<evidence type="ECO:0000256" key="3">
    <source>
        <dbReference type="ARBA" id="ARBA00023054"/>
    </source>
</evidence>
<dbReference type="PANTHER" id="PTHR23239">
    <property type="entry name" value="INTERMEDIATE FILAMENT"/>
    <property type="match status" value="1"/>
</dbReference>
<accession>A0AAV7Q581</accession>
<dbReference type="AlphaFoldDB" id="A0AAV7Q581"/>
<feature type="coiled-coil region" evidence="4">
    <location>
        <begin position="1"/>
        <end position="35"/>
    </location>
</feature>
<dbReference type="FunFam" id="1.20.5.1160:FF:000002">
    <property type="entry name" value="Type I keratin 10"/>
    <property type="match status" value="1"/>
</dbReference>
<gene>
    <name evidence="7" type="ORF">NDU88_002173</name>
</gene>
<keyword evidence="2" id="KW-0403">Intermediate filament</keyword>
<dbReference type="SMART" id="SM01391">
    <property type="entry name" value="Filament"/>
    <property type="match status" value="1"/>
</dbReference>
<feature type="compositionally biased region" description="Polar residues" evidence="5">
    <location>
        <begin position="308"/>
        <end position="320"/>
    </location>
</feature>
<evidence type="ECO:0000313" key="7">
    <source>
        <dbReference type="EMBL" id="KAJ1135741.1"/>
    </source>
</evidence>
<dbReference type="GO" id="GO:0005882">
    <property type="term" value="C:intermediate filament"/>
    <property type="evidence" value="ECO:0007669"/>
    <property type="project" value="UniProtKB-KW"/>
</dbReference>
<dbReference type="Pfam" id="PF00038">
    <property type="entry name" value="Filament"/>
    <property type="match status" value="1"/>
</dbReference>
<dbReference type="InterPro" id="IPR002957">
    <property type="entry name" value="Keratin_I"/>
</dbReference>
<name>A0AAV7Q581_PLEWA</name>
<comment type="caution">
    <text evidence="7">The sequence shown here is derived from an EMBL/GenBank/DDBJ whole genome shotgun (WGS) entry which is preliminary data.</text>
</comment>
<dbReference type="InterPro" id="IPR039008">
    <property type="entry name" value="IF_rod_dom"/>
</dbReference>
<feature type="compositionally biased region" description="Low complexity" evidence="5">
    <location>
        <begin position="328"/>
        <end position="340"/>
    </location>
</feature>
<feature type="region of interest" description="Disordered" evidence="5">
    <location>
        <begin position="302"/>
        <end position="353"/>
    </location>
</feature>
<dbReference type="GO" id="GO:0005198">
    <property type="term" value="F:structural molecule activity"/>
    <property type="evidence" value="ECO:0007669"/>
    <property type="project" value="InterPro"/>
</dbReference>
<feature type="coiled-coil region" evidence="4">
    <location>
        <begin position="94"/>
        <end position="301"/>
    </location>
</feature>
<keyword evidence="3 4" id="KW-0175">Coiled coil</keyword>
<organism evidence="7 8">
    <name type="scientific">Pleurodeles waltl</name>
    <name type="common">Iberian ribbed newt</name>
    <dbReference type="NCBI Taxonomy" id="8319"/>
    <lineage>
        <taxon>Eukaryota</taxon>
        <taxon>Metazoa</taxon>
        <taxon>Chordata</taxon>
        <taxon>Craniata</taxon>
        <taxon>Vertebrata</taxon>
        <taxon>Euteleostomi</taxon>
        <taxon>Amphibia</taxon>
        <taxon>Batrachia</taxon>
        <taxon>Caudata</taxon>
        <taxon>Salamandroidea</taxon>
        <taxon>Salamandridae</taxon>
        <taxon>Pleurodelinae</taxon>
        <taxon>Pleurodeles</taxon>
    </lineage>
</organism>
<dbReference type="Proteomes" id="UP001066276">
    <property type="component" value="Chromosome 6"/>
</dbReference>
<evidence type="ECO:0000256" key="5">
    <source>
        <dbReference type="SAM" id="MobiDB-lite"/>
    </source>
</evidence>
<dbReference type="SUPFAM" id="SSF64593">
    <property type="entry name" value="Intermediate filament protein, coiled coil region"/>
    <property type="match status" value="2"/>
</dbReference>
<evidence type="ECO:0000256" key="2">
    <source>
        <dbReference type="ARBA" id="ARBA00022754"/>
    </source>
</evidence>
<dbReference type="PRINTS" id="PR01248">
    <property type="entry name" value="TYPE1KERATIN"/>
</dbReference>
<evidence type="ECO:0000313" key="8">
    <source>
        <dbReference type="Proteomes" id="UP001066276"/>
    </source>
</evidence>
<reference evidence="7" key="1">
    <citation type="journal article" date="2022" name="bioRxiv">
        <title>Sequencing and chromosome-scale assembly of the giantPleurodeles waltlgenome.</title>
        <authorList>
            <person name="Brown T."/>
            <person name="Elewa A."/>
            <person name="Iarovenko S."/>
            <person name="Subramanian E."/>
            <person name="Araus A.J."/>
            <person name="Petzold A."/>
            <person name="Susuki M."/>
            <person name="Suzuki K.-i.T."/>
            <person name="Hayashi T."/>
            <person name="Toyoda A."/>
            <person name="Oliveira C."/>
            <person name="Osipova E."/>
            <person name="Leigh N.D."/>
            <person name="Simon A."/>
            <person name="Yun M.H."/>
        </authorList>
    </citation>
    <scope>NUCLEOTIDE SEQUENCE</scope>
    <source>
        <strain evidence="7">20211129_DDA</strain>
        <tissue evidence="7">Liver</tissue>
    </source>
</reference>
<feature type="domain" description="IF rod" evidence="6">
    <location>
        <begin position="1"/>
        <end position="309"/>
    </location>
</feature>
<evidence type="ECO:0000256" key="1">
    <source>
        <dbReference type="ARBA" id="ARBA00022744"/>
    </source>
</evidence>
<dbReference type="FunFam" id="1.20.5.170:FF:000002">
    <property type="entry name" value="Type I keratin KA11"/>
    <property type="match status" value="1"/>
</dbReference>
<evidence type="ECO:0000259" key="6">
    <source>
        <dbReference type="PROSITE" id="PS51842"/>
    </source>
</evidence>
<keyword evidence="8" id="KW-1185">Reference proteome</keyword>
<dbReference type="PROSITE" id="PS51842">
    <property type="entry name" value="IF_ROD_2"/>
    <property type="match status" value="1"/>
</dbReference>
<evidence type="ECO:0000256" key="4">
    <source>
        <dbReference type="SAM" id="Coils"/>
    </source>
</evidence>
<dbReference type="GO" id="GO:0030855">
    <property type="term" value="P:epithelial cell differentiation"/>
    <property type="evidence" value="ECO:0007669"/>
    <property type="project" value="TreeGrafter"/>
</dbReference>
<protein>
    <recommendedName>
        <fullName evidence="6">IF rod domain-containing protein</fullName>
    </recommendedName>
</protein>
<sequence length="404" mass="45215">MQNLNDRLAAYLNKVRDLENANAELERKIKEWYAKQRPAPEERDYSKYFKQIADLQAKILAAQVANASVVLQIDNARLAADDFKLKYENELMLRQSVETNINGLRRVLDELTLAKSDLESEVENLNSELAALKKNHEEEMKGHQSDSQGDVTVEMHAAPGINLLALLTKTREQYEKLAEENRRRAEEEFNQRSAELKQQISTGAEEVQSSKIMVSELRRTLQSLEIELQAQLAMKSSLESNLAETEGGYCSQLAELQGKISIIEEQLVELREQTEHQSDEYNQLLDIKSRLEQEIATYQRLLEGSGGSSQIPQTKHQSGSGYDPQEYSSGGRSSFSGSSGYDRGTGTGFSSKESARATGFRTIAEGLVDGRSVSTKRQECGWVASDLGRASVPDFAIIPEKDQL</sequence>
<dbReference type="EMBL" id="JANPWB010000010">
    <property type="protein sequence ID" value="KAJ1135741.1"/>
    <property type="molecule type" value="Genomic_DNA"/>
</dbReference>
<dbReference type="PANTHER" id="PTHR23239:SF207">
    <property type="entry name" value="KERATIN, TYPE I CYTOSKELETAL 24"/>
    <property type="match status" value="1"/>
</dbReference>
<dbReference type="Gene3D" id="1.20.5.500">
    <property type="entry name" value="Single helix bin"/>
    <property type="match status" value="1"/>
</dbReference>
<proteinExistence type="predicted"/>
<dbReference type="GO" id="GO:0045109">
    <property type="term" value="P:intermediate filament organization"/>
    <property type="evidence" value="ECO:0007669"/>
    <property type="project" value="TreeGrafter"/>
</dbReference>
<dbReference type="Gene3D" id="1.20.5.170">
    <property type="match status" value="1"/>
</dbReference>
<dbReference type="Gene3D" id="1.20.5.1160">
    <property type="entry name" value="Vasodilator-stimulated phosphoprotein"/>
    <property type="match status" value="1"/>
</dbReference>